<accession>A0A3B5KVM4</accession>
<name>A0A3B5KVM4_9TELE</name>
<evidence type="ECO:0000256" key="3">
    <source>
        <dbReference type="ARBA" id="ARBA00022729"/>
    </source>
</evidence>
<evidence type="ECO:0000256" key="5">
    <source>
        <dbReference type="ARBA" id="ARBA00023136"/>
    </source>
</evidence>
<dbReference type="AlphaFoldDB" id="A0A3B5KVM4"/>
<dbReference type="GO" id="GO:0009617">
    <property type="term" value="P:response to bacterium"/>
    <property type="evidence" value="ECO:0007669"/>
    <property type="project" value="TreeGrafter"/>
</dbReference>
<keyword evidence="2" id="KW-1003">Cell membrane</keyword>
<keyword evidence="5" id="KW-0472">Membrane</keyword>
<dbReference type="GeneTree" id="ENSGT01030000234530"/>
<keyword evidence="4" id="KW-0391">Immunity</keyword>
<evidence type="ECO:0000256" key="7">
    <source>
        <dbReference type="ARBA" id="ARBA00023180"/>
    </source>
</evidence>
<dbReference type="PANTHER" id="PTHR19433">
    <property type="entry name" value="T-CELL RECEPTOR ALPHA CHAIN V REGION-RELATED"/>
    <property type="match status" value="1"/>
</dbReference>
<feature type="domain" description="Ig-like" evidence="8">
    <location>
        <begin position="10"/>
        <end position="132"/>
    </location>
</feature>
<dbReference type="STRING" id="32473.ENSXCOP00000002577"/>
<keyword evidence="7" id="KW-0325">Glycoprotein</keyword>
<protein>
    <recommendedName>
        <fullName evidence="8">Ig-like domain-containing protein</fullName>
    </recommendedName>
</protein>
<evidence type="ECO:0000259" key="8">
    <source>
        <dbReference type="PROSITE" id="PS50835"/>
    </source>
</evidence>
<feature type="domain" description="Ig-like" evidence="8">
    <location>
        <begin position="136"/>
        <end position="249"/>
    </location>
</feature>
<sequence>MSIKYFYVFPYCFYVFFNDTDCLVPVVTVQLGEPVTLSCAFSERLQGTWLHWYKQSAGGTLKFIVMQQKTIDPKYDPNAPASRMKATIDDKLGNLTIMETVLQDEGMYHCARMDWTESIWSGTYFEKEATFSKNITRTYSNPVSDPARPADSENLQCSVVSESEDKACSGELNVFWFRTGSEQSHPEIIYTNDKELHICENTLTSNAQKKCSYSFSKNFNSSDTLYSATYYCAVATCGEILFGNGTSLNKGYCYRRQHHHCLPSRHCPLKKTFCSNRNFSSCSVEEKFSSLETALHFRIFFGTRAKKKSNCQKIN</sequence>
<evidence type="ECO:0000256" key="4">
    <source>
        <dbReference type="ARBA" id="ARBA00022859"/>
    </source>
</evidence>
<keyword evidence="6" id="KW-1015">Disulfide bond</keyword>
<dbReference type="Ensembl" id="ENSXCOT00000002612.1">
    <property type="protein sequence ID" value="ENSXCOP00000002577.1"/>
    <property type="gene ID" value="ENSXCOG00000002050.1"/>
</dbReference>
<evidence type="ECO:0000256" key="6">
    <source>
        <dbReference type="ARBA" id="ARBA00023157"/>
    </source>
</evidence>
<dbReference type="InterPro" id="IPR052051">
    <property type="entry name" value="TCR_complex_component"/>
</dbReference>
<evidence type="ECO:0000256" key="1">
    <source>
        <dbReference type="ARBA" id="ARBA00004236"/>
    </source>
</evidence>
<dbReference type="GO" id="GO:0002376">
    <property type="term" value="P:immune system process"/>
    <property type="evidence" value="ECO:0007669"/>
    <property type="project" value="UniProtKB-KW"/>
</dbReference>
<keyword evidence="10" id="KW-1185">Reference proteome</keyword>
<reference evidence="9" key="2">
    <citation type="submission" date="2025-09" db="UniProtKB">
        <authorList>
            <consortium name="Ensembl"/>
        </authorList>
    </citation>
    <scope>IDENTIFICATION</scope>
</reference>
<evidence type="ECO:0000313" key="10">
    <source>
        <dbReference type="Proteomes" id="UP000261380"/>
    </source>
</evidence>
<dbReference type="SMART" id="SM00409">
    <property type="entry name" value="IG"/>
    <property type="match status" value="1"/>
</dbReference>
<dbReference type="InterPro" id="IPR036179">
    <property type="entry name" value="Ig-like_dom_sf"/>
</dbReference>
<proteinExistence type="predicted"/>
<keyword evidence="3" id="KW-0732">Signal</keyword>
<organism evidence="9 10">
    <name type="scientific">Xiphophorus couchianus</name>
    <name type="common">Monterrey platyfish</name>
    <dbReference type="NCBI Taxonomy" id="32473"/>
    <lineage>
        <taxon>Eukaryota</taxon>
        <taxon>Metazoa</taxon>
        <taxon>Chordata</taxon>
        <taxon>Craniata</taxon>
        <taxon>Vertebrata</taxon>
        <taxon>Euteleostomi</taxon>
        <taxon>Actinopterygii</taxon>
        <taxon>Neopterygii</taxon>
        <taxon>Teleostei</taxon>
        <taxon>Neoteleostei</taxon>
        <taxon>Acanthomorphata</taxon>
        <taxon>Ovalentaria</taxon>
        <taxon>Atherinomorphae</taxon>
        <taxon>Cyprinodontiformes</taxon>
        <taxon>Poeciliidae</taxon>
        <taxon>Poeciliinae</taxon>
        <taxon>Xiphophorus</taxon>
    </lineage>
</organism>
<dbReference type="InterPro" id="IPR007110">
    <property type="entry name" value="Ig-like_dom"/>
</dbReference>
<dbReference type="Proteomes" id="UP000261380">
    <property type="component" value="Unplaced"/>
</dbReference>
<comment type="subcellular location">
    <subcellularLocation>
        <location evidence="1">Cell membrane</location>
    </subcellularLocation>
</comment>
<evidence type="ECO:0000256" key="2">
    <source>
        <dbReference type="ARBA" id="ARBA00022475"/>
    </source>
</evidence>
<dbReference type="SUPFAM" id="SSF48726">
    <property type="entry name" value="Immunoglobulin"/>
    <property type="match status" value="2"/>
</dbReference>
<dbReference type="PROSITE" id="PS50835">
    <property type="entry name" value="IG_LIKE"/>
    <property type="match status" value="2"/>
</dbReference>
<dbReference type="Pfam" id="PF07686">
    <property type="entry name" value="V-set"/>
    <property type="match status" value="1"/>
</dbReference>
<dbReference type="SMART" id="SM00406">
    <property type="entry name" value="IGv"/>
    <property type="match status" value="1"/>
</dbReference>
<dbReference type="InterPro" id="IPR013106">
    <property type="entry name" value="Ig_V-set"/>
</dbReference>
<reference evidence="9" key="1">
    <citation type="submission" date="2025-08" db="UniProtKB">
        <authorList>
            <consortium name="Ensembl"/>
        </authorList>
    </citation>
    <scope>IDENTIFICATION</scope>
</reference>
<evidence type="ECO:0000313" key="9">
    <source>
        <dbReference type="Ensembl" id="ENSXCOP00000002577.1"/>
    </source>
</evidence>
<dbReference type="GO" id="GO:0005886">
    <property type="term" value="C:plasma membrane"/>
    <property type="evidence" value="ECO:0007669"/>
    <property type="project" value="UniProtKB-SubCell"/>
</dbReference>
<dbReference type="InterPro" id="IPR003599">
    <property type="entry name" value="Ig_sub"/>
</dbReference>
<dbReference type="CDD" id="cd00099">
    <property type="entry name" value="IgV"/>
    <property type="match status" value="1"/>
</dbReference>
<dbReference type="InterPro" id="IPR013783">
    <property type="entry name" value="Ig-like_fold"/>
</dbReference>
<dbReference type="Gene3D" id="2.60.40.10">
    <property type="entry name" value="Immunoglobulins"/>
    <property type="match status" value="2"/>
</dbReference>